<sequence>MLNENNMQSLVNRLMGQGIGDYGRAGYDRKNVSGNGSSFAQLMRETDQQTQAYHSAPLSLKALEAMDANRDGFLTEAEFMEGIKGTPLEARLTAGADDKDAVMTQLFSKLDQDEDGKLTPEDISAARTDIQAQILYSLDTDQDGEISREERLGFRKGFEDQADLDGDGELSHQERMAMRGEMMRALLDIQEESNAPTDMDMLLDSLTGKTDEAGMDLAA</sequence>
<gene>
    <name evidence="4" type="ORF">DFP90_102124</name>
</gene>
<evidence type="ECO:0000256" key="1">
    <source>
        <dbReference type="ARBA" id="ARBA00022723"/>
    </source>
</evidence>
<dbReference type="RefSeq" id="WP_115935663.1">
    <property type="nucleotide sequence ID" value="NZ_QRDW01000002.1"/>
</dbReference>
<dbReference type="SMART" id="SM00054">
    <property type="entry name" value="EFh"/>
    <property type="match status" value="2"/>
</dbReference>
<keyword evidence="2" id="KW-0677">Repeat</keyword>
<dbReference type="AlphaFoldDB" id="A0A3D9HTA2"/>
<protein>
    <submittedName>
        <fullName evidence="4">EF hand domain-containing protein</fullName>
    </submittedName>
</protein>
<evidence type="ECO:0000256" key="2">
    <source>
        <dbReference type="ARBA" id="ARBA00022737"/>
    </source>
</evidence>
<dbReference type="InterPro" id="IPR011992">
    <property type="entry name" value="EF-hand-dom_pair"/>
</dbReference>
<dbReference type="InterPro" id="IPR002048">
    <property type="entry name" value="EF_hand_dom"/>
</dbReference>
<feature type="domain" description="EF-hand" evidence="3">
    <location>
        <begin position="98"/>
        <end position="133"/>
    </location>
</feature>
<accession>A0A3D9HTA2</accession>
<dbReference type="SUPFAM" id="SSF47473">
    <property type="entry name" value="EF-hand"/>
    <property type="match status" value="1"/>
</dbReference>
<evidence type="ECO:0000313" key="4">
    <source>
        <dbReference type="EMBL" id="RED52106.1"/>
    </source>
</evidence>
<dbReference type="PROSITE" id="PS50222">
    <property type="entry name" value="EF_HAND_2"/>
    <property type="match status" value="2"/>
</dbReference>
<evidence type="ECO:0000313" key="5">
    <source>
        <dbReference type="Proteomes" id="UP000256845"/>
    </source>
</evidence>
<dbReference type="Gene3D" id="1.10.238.10">
    <property type="entry name" value="EF-hand"/>
    <property type="match status" value="2"/>
</dbReference>
<dbReference type="OrthoDB" id="8404005at2"/>
<dbReference type="Proteomes" id="UP000256845">
    <property type="component" value="Unassembled WGS sequence"/>
</dbReference>
<dbReference type="PANTHER" id="PTHR10827">
    <property type="entry name" value="RETICULOCALBIN"/>
    <property type="match status" value="1"/>
</dbReference>
<feature type="domain" description="EF-hand" evidence="3">
    <location>
        <begin position="54"/>
        <end position="89"/>
    </location>
</feature>
<dbReference type="Pfam" id="PF13499">
    <property type="entry name" value="EF-hand_7"/>
    <property type="match status" value="1"/>
</dbReference>
<dbReference type="GO" id="GO:0005509">
    <property type="term" value="F:calcium ion binding"/>
    <property type="evidence" value="ECO:0007669"/>
    <property type="project" value="InterPro"/>
</dbReference>
<keyword evidence="1" id="KW-0479">Metal-binding</keyword>
<dbReference type="EMBL" id="QRDW01000002">
    <property type="protein sequence ID" value="RED52106.1"/>
    <property type="molecule type" value="Genomic_DNA"/>
</dbReference>
<name>A0A3D9HTA2_9PROT</name>
<evidence type="ECO:0000259" key="3">
    <source>
        <dbReference type="PROSITE" id="PS50222"/>
    </source>
</evidence>
<proteinExistence type="predicted"/>
<organism evidence="4 5">
    <name type="scientific">Aestuariispira insulae</name>
    <dbReference type="NCBI Taxonomy" id="1461337"/>
    <lineage>
        <taxon>Bacteria</taxon>
        <taxon>Pseudomonadati</taxon>
        <taxon>Pseudomonadota</taxon>
        <taxon>Alphaproteobacteria</taxon>
        <taxon>Rhodospirillales</taxon>
        <taxon>Kiloniellaceae</taxon>
        <taxon>Aestuariispira</taxon>
    </lineage>
</organism>
<dbReference type="InterPro" id="IPR018247">
    <property type="entry name" value="EF_Hand_1_Ca_BS"/>
</dbReference>
<dbReference type="Pfam" id="PF13202">
    <property type="entry name" value="EF-hand_5"/>
    <property type="match status" value="2"/>
</dbReference>
<comment type="caution">
    <text evidence="4">The sequence shown here is derived from an EMBL/GenBank/DDBJ whole genome shotgun (WGS) entry which is preliminary data.</text>
</comment>
<keyword evidence="5" id="KW-1185">Reference proteome</keyword>
<dbReference type="PANTHER" id="PTHR10827:SF98">
    <property type="entry name" value="45 KDA CALCIUM-BINDING PROTEIN"/>
    <property type="match status" value="1"/>
</dbReference>
<dbReference type="PROSITE" id="PS00018">
    <property type="entry name" value="EF_HAND_1"/>
    <property type="match status" value="2"/>
</dbReference>
<reference evidence="4 5" key="1">
    <citation type="submission" date="2018-07" db="EMBL/GenBank/DDBJ databases">
        <title>Genomic Encyclopedia of Type Strains, Phase III (KMG-III): the genomes of soil and plant-associated and newly described type strains.</title>
        <authorList>
            <person name="Whitman W."/>
        </authorList>
    </citation>
    <scope>NUCLEOTIDE SEQUENCE [LARGE SCALE GENOMIC DNA]</scope>
    <source>
        <strain evidence="4 5">CECT 8488</strain>
    </source>
</reference>